<dbReference type="Pfam" id="PF05328">
    <property type="entry name" value="CybS"/>
    <property type="match status" value="1"/>
</dbReference>
<evidence type="ECO:0000256" key="1">
    <source>
        <dbReference type="ARBA" id="ARBA00004448"/>
    </source>
</evidence>
<dbReference type="GO" id="GO:0006121">
    <property type="term" value="P:mitochondrial electron transport, succinate to ubiquinone"/>
    <property type="evidence" value="ECO:0007669"/>
    <property type="project" value="TreeGrafter"/>
</dbReference>
<evidence type="ECO:0000256" key="3">
    <source>
        <dbReference type="ARBA" id="ARBA00022448"/>
    </source>
</evidence>
<dbReference type="GO" id="GO:0046872">
    <property type="term" value="F:metal ion binding"/>
    <property type="evidence" value="ECO:0007669"/>
    <property type="project" value="UniProtKB-KW"/>
</dbReference>
<keyword evidence="5 12" id="KW-0999">Mitochondrion inner membrane</keyword>
<dbReference type="EMBL" id="OU895879">
    <property type="protein sequence ID" value="CAG9808758.1"/>
    <property type="molecule type" value="Genomic_DNA"/>
</dbReference>
<dbReference type="GO" id="GO:0006099">
    <property type="term" value="P:tricarboxylic acid cycle"/>
    <property type="evidence" value="ECO:0007669"/>
    <property type="project" value="UniProtKB-KW"/>
</dbReference>
<comment type="subcellular location">
    <subcellularLocation>
        <location evidence="1 12">Mitochondrion inner membrane</location>
        <topology evidence="1 12">Multi-pass membrane protein</topology>
    </subcellularLocation>
</comment>
<evidence type="ECO:0000256" key="4">
    <source>
        <dbReference type="ARBA" id="ARBA00022692"/>
    </source>
</evidence>
<dbReference type="GO" id="GO:0005743">
    <property type="term" value="C:mitochondrial inner membrane"/>
    <property type="evidence" value="ECO:0007669"/>
    <property type="project" value="UniProtKB-SubCell"/>
</dbReference>
<evidence type="ECO:0000313" key="13">
    <source>
        <dbReference type="EMBL" id="CAG9808758.1"/>
    </source>
</evidence>
<sequence length="162" mass="17593">MALSLLIRSSSRLPQVLINSSRITGASFTPILAKQINLNNVRPISVSPIRQSATGNHVAMWQAEKALSLGLLGLIPASFLVSTQATDYLVSLALVVHFHWGMESIVTDYVRECLFGKFVPKAAHAALLLFSAATLAGLFMMAYNDQGLTKTIKKIWAIQPAK</sequence>
<dbReference type="OrthoDB" id="18577at2759"/>
<feature type="transmembrane region" description="Helical" evidence="12">
    <location>
        <begin position="122"/>
        <end position="143"/>
    </location>
</feature>
<keyword evidence="4 12" id="KW-0812">Transmembrane</keyword>
<dbReference type="InterPro" id="IPR034804">
    <property type="entry name" value="SQR/QFR_C/D"/>
</dbReference>
<reference evidence="13" key="2">
    <citation type="submission" date="2022-10" db="EMBL/GenBank/DDBJ databases">
        <authorList>
            <consortium name="ENA_rothamsted_submissions"/>
            <consortium name="culmorum"/>
            <person name="King R."/>
        </authorList>
    </citation>
    <scope>NUCLEOTIDE SEQUENCE</scope>
</reference>
<dbReference type="Gene3D" id="1.20.1300.10">
    <property type="entry name" value="Fumarate reductase/succinate dehydrogenase, transmembrane subunit"/>
    <property type="match status" value="1"/>
</dbReference>
<evidence type="ECO:0000256" key="7">
    <source>
        <dbReference type="ARBA" id="ARBA00022989"/>
    </source>
</evidence>
<keyword evidence="12" id="KW-0816">Tricarboxylic acid cycle</keyword>
<dbReference type="AlphaFoldDB" id="A0A9N9S5S1"/>
<dbReference type="GO" id="GO:0048039">
    <property type="term" value="F:ubiquinone binding"/>
    <property type="evidence" value="ECO:0007669"/>
    <property type="project" value="TreeGrafter"/>
</dbReference>
<comment type="similarity">
    <text evidence="2 12">Belongs to the CybS family.</text>
</comment>
<evidence type="ECO:0000256" key="12">
    <source>
        <dbReference type="RuleBase" id="RU364031"/>
    </source>
</evidence>
<evidence type="ECO:0000256" key="10">
    <source>
        <dbReference type="PIRSR" id="PIRSR607992-1"/>
    </source>
</evidence>
<keyword evidence="9 12" id="KW-0472">Membrane</keyword>
<evidence type="ECO:0000256" key="5">
    <source>
        <dbReference type="ARBA" id="ARBA00022792"/>
    </source>
</evidence>
<dbReference type="PANTHER" id="PTHR13337">
    <property type="entry name" value="SUCCINATE DEHYDROGENASE"/>
    <property type="match status" value="1"/>
</dbReference>
<keyword evidence="14" id="KW-1185">Reference proteome</keyword>
<keyword evidence="6 12" id="KW-0809">Transit peptide</keyword>
<evidence type="ECO:0000256" key="6">
    <source>
        <dbReference type="ARBA" id="ARBA00022946"/>
    </source>
</evidence>
<keyword evidence="12" id="KW-0349">Heme</keyword>
<accession>A0A9N9S5S1</accession>
<evidence type="ECO:0000313" key="14">
    <source>
        <dbReference type="Proteomes" id="UP001153620"/>
    </source>
</evidence>
<feature type="binding site" evidence="10">
    <location>
        <position position="109"/>
    </location>
    <ligand>
        <name>a ubiquinone</name>
        <dbReference type="ChEBI" id="CHEBI:16389"/>
        <note>ligand shared with IP/SDHB</note>
    </ligand>
</feature>
<dbReference type="GO" id="GO:0020037">
    <property type="term" value="F:heme binding"/>
    <property type="evidence" value="ECO:0007669"/>
    <property type="project" value="TreeGrafter"/>
</dbReference>
<keyword evidence="8 12" id="KW-0496">Mitochondrion</keyword>
<protein>
    <recommendedName>
        <fullName evidence="12">Succinate dehydrogenase [ubiquinone] cytochrome b small subunit</fullName>
    </recommendedName>
</protein>
<reference evidence="13" key="1">
    <citation type="submission" date="2022-01" db="EMBL/GenBank/DDBJ databases">
        <authorList>
            <person name="King R."/>
        </authorList>
    </citation>
    <scope>NUCLEOTIDE SEQUENCE</scope>
</reference>
<keyword evidence="12" id="KW-0249">Electron transport</keyword>
<evidence type="ECO:0000256" key="2">
    <source>
        <dbReference type="ARBA" id="ARBA00007294"/>
    </source>
</evidence>
<feature type="binding site" description="axial binding residue" evidence="11">
    <location>
        <position position="97"/>
    </location>
    <ligand>
        <name>heme b</name>
        <dbReference type="ChEBI" id="CHEBI:60344"/>
        <note>ligand shared with SDHC</note>
    </ligand>
    <ligandPart>
        <name>Fe</name>
        <dbReference type="ChEBI" id="CHEBI:18248"/>
    </ligandPart>
</feature>
<name>A0A9N9S5S1_9DIPT</name>
<dbReference type="Proteomes" id="UP001153620">
    <property type="component" value="Chromosome 3"/>
</dbReference>
<dbReference type="PANTHER" id="PTHR13337:SF2">
    <property type="entry name" value="SUCCINATE DEHYDROGENASE [UBIQUINONE] CYTOCHROME B SMALL SUBUNIT, MITOCHONDRIAL"/>
    <property type="match status" value="1"/>
</dbReference>
<evidence type="ECO:0000256" key="11">
    <source>
        <dbReference type="PIRSR" id="PIRSR607992-2"/>
    </source>
</evidence>
<keyword evidence="11 12" id="KW-0479">Metal-binding</keyword>
<dbReference type="InterPro" id="IPR007992">
    <property type="entry name" value="CybS"/>
</dbReference>
<evidence type="ECO:0000256" key="8">
    <source>
        <dbReference type="ARBA" id="ARBA00023128"/>
    </source>
</evidence>
<organism evidence="13 14">
    <name type="scientific">Chironomus riparius</name>
    <dbReference type="NCBI Taxonomy" id="315576"/>
    <lineage>
        <taxon>Eukaryota</taxon>
        <taxon>Metazoa</taxon>
        <taxon>Ecdysozoa</taxon>
        <taxon>Arthropoda</taxon>
        <taxon>Hexapoda</taxon>
        <taxon>Insecta</taxon>
        <taxon>Pterygota</taxon>
        <taxon>Neoptera</taxon>
        <taxon>Endopterygota</taxon>
        <taxon>Diptera</taxon>
        <taxon>Nematocera</taxon>
        <taxon>Chironomoidea</taxon>
        <taxon>Chironomidae</taxon>
        <taxon>Chironominae</taxon>
        <taxon>Chironomus</taxon>
    </lineage>
</organism>
<comment type="function">
    <text evidence="12">Membrane-anchoring subunit of succinate dehydrogenase (SDH) that is involved in complex II of the mitochondrial electron transport chain and is responsible for transferring electrons from succinate to ubiquinone (coenzyme Q).</text>
</comment>
<gene>
    <name evidence="13" type="ORF">CHIRRI_LOCUS11594</name>
</gene>
<proteinExistence type="inferred from homology"/>
<comment type="caution">
    <text evidence="12">Lacks conserved residue(s) required for the propagation of feature annotation.</text>
</comment>
<evidence type="ECO:0000256" key="9">
    <source>
        <dbReference type="ARBA" id="ARBA00023136"/>
    </source>
</evidence>
<keyword evidence="11" id="KW-0408">Iron</keyword>
<keyword evidence="3 12" id="KW-0813">Transport</keyword>
<keyword evidence="7 12" id="KW-1133">Transmembrane helix</keyword>